<evidence type="ECO:0008006" key="4">
    <source>
        <dbReference type="Google" id="ProtNLM"/>
    </source>
</evidence>
<keyword evidence="3" id="KW-1185">Reference proteome</keyword>
<dbReference type="NCBIfam" id="NF041278">
    <property type="entry name" value="CmcJ_NvfI_EfuI"/>
    <property type="match status" value="1"/>
</dbReference>
<evidence type="ECO:0000313" key="3">
    <source>
        <dbReference type="Proteomes" id="UP001172673"/>
    </source>
</evidence>
<evidence type="ECO:0000256" key="1">
    <source>
        <dbReference type="ARBA" id="ARBA00023604"/>
    </source>
</evidence>
<dbReference type="Proteomes" id="UP001172673">
    <property type="component" value="Unassembled WGS sequence"/>
</dbReference>
<protein>
    <recommendedName>
        <fullName evidence="4">GA4 desaturase</fullName>
    </recommendedName>
</protein>
<name>A0AA38X6L1_9EURO</name>
<dbReference type="PANTHER" id="PTHR34598">
    <property type="entry name" value="BLL6449 PROTEIN"/>
    <property type="match status" value="1"/>
</dbReference>
<gene>
    <name evidence="2" type="ORF">H2200_007654</name>
</gene>
<dbReference type="AlphaFoldDB" id="A0AA38X6L1"/>
<comment type="similarity">
    <text evidence="1">Belongs to the asaB hydroxylase/desaturase family.</text>
</comment>
<accession>A0AA38X6L1</accession>
<evidence type="ECO:0000313" key="2">
    <source>
        <dbReference type="EMBL" id="KAJ9607576.1"/>
    </source>
</evidence>
<comment type="caution">
    <text evidence="2">The sequence shown here is derived from an EMBL/GenBank/DDBJ whole genome shotgun (WGS) entry which is preliminary data.</text>
</comment>
<dbReference type="GO" id="GO:0016491">
    <property type="term" value="F:oxidoreductase activity"/>
    <property type="evidence" value="ECO:0007669"/>
    <property type="project" value="InterPro"/>
</dbReference>
<dbReference type="PANTHER" id="PTHR34598:SF3">
    <property type="entry name" value="OXIDOREDUCTASE AN1597"/>
    <property type="match status" value="1"/>
</dbReference>
<organism evidence="2 3">
    <name type="scientific">Cladophialophora chaetospira</name>
    <dbReference type="NCBI Taxonomy" id="386627"/>
    <lineage>
        <taxon>Eukaryota</taxon>
        <taxon>Fungi</taxon>
        <taxon>Dikarya</taxon>
        <taxon>Ascomycota</taxon>
        <taxon>Pezizomycotina</taxon>
        <taxon>Eurotiomycetes</taxon>
        <taxon>Chaetothyriomycetidae</taxon>
        <taxon>Chaetothyriales</taxon>
        <taxon>Herpotrichiellaceae</taxon>
        <taxon>Cladophialophora</taxon>
    </lineage>
</organism>
<dbReference type="InterPro" id="IPR044053">
    <property type="entry name" value="AsaB-like"/>
</dbReference>
<proteinExistence type="inferred from homology"/>
<sequence length="329" mass="37210">MSQTMTETHATAVRGAFRYGEPDSAIPADKRSLFSQPHLVNLQEETLPLRDYRSDTKLVRGVEGLHKHGFTLVEHHLDPHAWDDEAAVRGAYIPSVEQLVKNVTGCKTAIVNNVAFRRKHATQYDADKNFYHPRDGDLDKMLATLPCDRAMISPIDPAKSLEPARSVHVDYTMKGLLDTVRYCREDMSLAGTEALKAIDAGKRPPRVAAYSVWRPLKPVIRDPIAILNWTSPGDITKDLRAFDYRAKGYKGDYLLEAYTIAKPKNLENHEWYYVSEQKPHEVLMFKFADTESQYDPEVAVACGHASPMVIGTEKEDPRESIEARVLAFW</sequence>
<dbReference type="EMBL" id="JAPDRK010000011">
    <property type="protein sequence ID" value="KAJ9607576.1"/>
    <property type="molecule type" value="Genomic_DNA"/>
</dbReference>
<reference evidence="2" key="1">
    <citation type="submission" date="2022-10" db="EMBL/GenBank/DDBJ databases">
        <title>Culturing micro-colonial fungi from biological soil crusts in the Mojave desert and describing Neophaeococcomyces mojavensis, and introducing the new genera and species Taxawa tesnikishii.</title>
        <authorList>
            <person name="Kurbessoian T."/>
            <person name="Stajich J.E."/>
        </authorList>
    </citation>
    <scope>NUCLEOTIDE SEQUENCE</scope>
    <source>
        <strain evidence="2">TK_41</strain>
    </source>
</reference>